<dbReference type="GO" id="GO:0043565">
    <property type="term" value="F:sequence-specific DNA binding"/>
    <property type="evidence" value="ECO:0007669"/>
    <property type="project" value="InterPro"/>
</dbReference>
<dbReference type="InterPro" id="IPR018062">
    <property type="entry name" value="HTH_AraC-typ_CS"/>
</dbReference>
<accession>A0A934RUP4</accession>
<comment type="caution">
    <text evidence="5">The sequence shown here is derived from an EMBL/GenBank/DDBJ whole genome shotgun (WGS) entry which is preliminary data.</text>
</comment>
<name>A0A934RUP4_9BACT</name>
<evidence type="ECO:0000313" key="5">
    <source>
        <dbReference type="EMBL" id="MBK1875459.1"/>
    </source>
</evidence>
<dbReference type="PROSITE" id="PS01124">
    <property type="entry name" value="HTH_ARAC_FAMILY_2"/>
    <property type="match status" value="1"/>
</dbReference>
<dbReference type="Gene3D" id="2.60.120.10">
    <property type="entry name" value="Jelly Rolls"/>
    <property type="match status" value="1"/>
</dbReference>
<dbReference type="PROSITE" id="PS00041">
    <property type="entry name" value="HTH_ARAC_FAMILY_1"/>
    <property type="match status" value="1"/>
</dbReference>
<dbReference type="SUPFAM" id="SSF51215">
    <property type="entry name" value="Regulatory protein AraC"/>
    <property type="match status" value="1"/>
</dbReference>
<keyword evidence="6" id="KW-1185">Reference proteome</keyword>
<evidence type="ECO:0000259" key="4">
    <source>
        <dbReference type="PROSITE" id="PS01124"/>
    </source>
</evidence>
<keyword evidence="1" id="KW-0805">Transcription regulation</keyword>
<gene>
    <name evidence="5" type="ORF">JIN87_01200</name>
</gene>
<dbReference type="Proteomes" id="UP000617628">
    <property type="component" value="Unassembled WGS sequence"/>
</dbReference>
<dbReference type="PANTHER" id="PTHR43280">
    <property type="entry name" value="ARAC-FAMILY TRANSCRIPTIONAL REGULATOR"/>
    <property type="match status" value="1"/>
</dbReference>
<evidence type="ECO:0000256" key="2">
    <source>
        <dbReference type="ARBA" id="ARBA00023125"/>
    </source>
</evidence>
<dbReference type="InterPro" id="IPR018060">
    <property type="entry name" value="HTH_AraC"/>
</dbReference>
<dbReference type="GO" id="GO:0003700">
    <property type="term" value="F:DNA-binding transcription factor activity"/>
    <property type="evidence" value="ECO:0007669"/>
    <property type="project" value="InterPro"/>
</dbReference>
<evidence type="ECO:0000256" key="3">
    <source>
        <dbReference type="ARBA" id="ARBA00023163"/>
    </source>
</evidence>
<dbReference type="PANTHER" id="PTHR43280:SF28">
    <property type="entry name" value="HTH-TYPE TRANSCRIPTIONAL ACTIVATOR RHAS"/>
    <property type="match status" value="1"/>
</dbReference>
<reference evidence="5" key="1">
    <citation type="submission" date="2021-01" db="EMBL/GenBank/DDBJ databases">
        <title>Modified the classification status of verrucomicrobia.</title>
        <authorList>
            <person name="Feng X."/>
        </authorList>
    </citation>
    <scope>NUCLEOTIDE SEQUENCE</scope>
    <source>
        <strain evidence="5">KCTC 13126</strain>
    </source>
</reference>
<dbReference type="InterPro" id="IPR014710">
    <property type="entry name" value="RmlC-like_jellyroll"/>
</dbReference>
<sequence>MKTMNEIGAKRRVVPVEVPMPESGIYILESHHDASFHMPMGVWPFHKLCWVGIGRGLLVLEAGSVPLKRNDFVLVPANLPHRFADDPSEPMALVIACVANELVEGRGTLAQLYSKLRDAFPVNFPIRARSSFHLNGFRDAFHSMLREQSRAALGFEALIQGTLIQLMVGLLRGAESGGLGASGAQGAINGLIDYLETGFDKAIVLDELATQCGLSKRHFTQLFKEATGCSLVDYVNRKRIEYAKERLRGTGHIAYACYESGFSDISYFYRIFKRYVGCTPKAYLENE</sequence>
<keyword evidence="3" id="KW-0804">Transcription</keyword>
<evidence type="ECO:0000313" key="6">
    <source>
        <dbReference type="Proteomes" id="UP000617628"/>
    </source>
</evidence>
<dbReference type="EMBL" id="JAENIL010000002">
    <property type="protein sequence ID" value="MBK1875459.1"/>
    <property type="molecule type" value="Genomic_DNA"/>
</dbReference>
<dbReference type="AlphaFoldDB" id="A0A934RUP4"/>
<proteinExistence type="predicted"/>
<keyword evidence="2" id="KW-0238">DNA-binding</keyword>
<evidence type="ECO:0000256" key="1">
    <source>
        <dbReference type="ARBA" id="ARBA00023015"/>
    </source>
</evidence>
<dbReference type="Gene3D" id="1.10.10.60">
    <property type="entry name" value="Homeodomain-like"/>
    <property type="match status" value="2"/>
</dbReference>
<dbReference type="SUPFAM" id="SSF46689">
    <property type="entry name" value="Homeodomain-like"/>
    <property type="match status" value="2"/>
</dbReference>
<dbReference type="InterPro" id="IPR009057">
    <property type="entry name" value="Homeodomain-like_sf"/>
</dbReference>
<dbReference type="InterPro" id="IPR037923">
    <property type="entry name" value="HTH-like"/>
</dbReference>
<feature type="domain" description="HTH araC/xylS-type" evidence="4">
    <location>
        <begin position="189"/>
        <end position="286"/>
    </location>
</feature>
<dbReference type="RefSeq" id="WP_200353676.1">
    <property type="nucleotide sequence ID" value="NZ_JAENIL010000002.1"/>
</dbReference>
<dbReference type="SMART" id="SM00342">
    <property type="entry name" value="HTH_ARAC"/>
    <property type="match status" value="1"/>
</dbReference>
<organism evidence="5 6">
    <name type="scientific">Pelagicoccus mobilis</name>
    <dbReference type="NCBI Taxonomy" id="415221"/>
    <lineage>
        <taxon>Bacteria</taxon>
        <taxon>Pseudomonadati</taxon>
        <taxon>Verrucomicrobiota</taxon>
        <taxon>Opitutia</taxon>
        <taxon>Puniceicoccales</taxon>
        <taxon>Pelagicoccaceae</taxon>
        <taxon>Pelagicoccus</taxon>
    </lineage>
</organism>
<dbReference type="Pfam" id="PF12833">
    <property type="entry name" value="HTH_18"/>
    <property type="match status" value="1"/>
</dbReference>
<protein>
    <submittedName>
        <fullName evidence="5">Helix-turn-helix transcriptional regulator</fullName>
    </submittedName>
</protein>